<reference evidence="2" key="1">
    <citation type="submission" date="2022-11" db="UniProtKB">
        <authorList>
            <consortium name="WormBaseParasite"/>
        </authorList>
    </citation>
    <scope>IDENTIFICATION</scope>
</reference>
<sequence>MGERSRAIKIIGQKDTYEYYKENTLGKGGFAYVFKGRRISDKKDVAIKKIFKRLDYGKGEVEHMEQLSKDSKNIYTVKLLDYSYDNDEELYLILPYYKHGSLRDYIKKNGKLDTQTAGSILRQLVSCLTYLHKDKGIMHRDLTSANVIIQEITDDGKIIV</sequence>
<organism evidence="1 2">
    <name type="scientific">Panagrolaimus sp. PS1159</name>
    <dbReference type="NCBI Taxonomy" id="55785"/>
    <lineage>
        <taxon>Eukaryota</taxon>
        <taxon>Metazoa</taxon>
        <taxon>Ecdysozoa</taxon>
        <taxon>Nematoda</taxon>
        <taxon>Chromadorea</taxon>
        <taxon>Rhabditida</taxon>
        <taxon>Tylenchina</taxon>
        <taxon>Panagrolaimomorpha</taxon>
        <taxon>Panagrolaimoidea</taxon>
        <taxon>Panagrolaimidae</taxon>
        <taxon>Panagrolaimus</taxon>
    </lineage>
</organism>
<evidence type="ECO:0000313" key="1">
    <source>
        <dbReference type="Proteomes" id="UP000887580"/>
    </source>
</evidence>
<protein>
    <submittedName>
        <fullName evidence="2">Protein kinase domain-containing protein</fullName>
    </submittedName>
</protein>
<proteinExistence type="predicted"/>
<accession>A0AC35G213</accession>
<name>A0AC35G213_9BILA</name>
<evidence type="ECO:0000313" key="2">
    <source>
        <dbReference type="WBParaSite" id="PS1159_v2.g23066.t1"/>
    </source>
</evidence>
<dbReference type="Proteomes" id="UP000887580">
    <property type="component" value="Unplaced"/>
</dbReference>
<dbReference type="WBParaSite" id="PS1159_v2.g23066.t1">
    <property type="protein sequence ID" value="PS1159_v2.g23066.t1"/>
    <property type="gene ID" value="PS1159_v2.g23066"/>
</dbReference>